<dbReference type="GO" id="GO:0008270">
    <property type="term" value="F:zinc ion binding"/>
    <property type="evidence" value="ECO:0007669"/>
    <property type="project" value="InterPro"/>
</dbReference>
<feature type="active site" description="Tele-UMP-histidine intermediate" evidence="13">
    <location>
        <position position="175"/>
    </location>
</feature>
<protein>
    <recommendedName>
        <fullName evidence="5 12">Galactose-1-phosphate uridylyltransferase</fullName>
        <ecNumber evidence="4 12">2.7.7.12</ecNumber>
    </recommendedName>
</protein>
<evidence type="ECO:0000313" key="19">
    <source>
        <dbReference type="EMBL" id="BAJ63370.1"/>
    </source>
</evidence>
<dbReference type="EMBL" id="AP012029">
    <property type="protein sequence ID" value="BAJ63370.1"/>
    <property type="molecule type" value="Genomic_DNA"/>
</dbReference>
<dbReference type="NCBIfam" id="NF008724">
    <property type="entry name" value="PRK11720.1"/>
    <property type="match status" value="1"/>
</dbReference>
<comment type="similarity">
    <text evidence="3 16">Belongs to the galactose-1-phosphate uridylyltransferase type 1 family.</text>
</comment>
<accession>E8N4K6</accession>
<proteinExistence type="inferred from homology"/>
<dbReference type="InParanoid" id="E8N4K6"/>
<dbReference type="EC" id="2.7.7.12" evidence="4 12"/>
<name>E8N4K6_ANATU</name>
<keyword evidence="10 16" id="KW-0299">Galactose metabolism</keyword>
<evidence type="ECO:0000256" key="5">
    <source>
        <dbReference type="ARBA" id="ARBA00016340"/>
    </source>
</evidence>
<evidence type="ECO:0000256" key="13">
    <source>
        <dbReference type="PIRSR" id="PIRSR000808-1"/>
    </source>
</evidence>
<dbReference type="InterPro" id="IPR001937">
    <property type="entry name" value="GalP_UDPtransf1"/>
</dbReference>
<dbReference type="InterPro" id="IPR005849">
    <property type="entry name" value="GalP_Utransf_N"/>
</dbReference>
<evidence type="ECO:0000256" key="8">
    <source>
        <dbReference type="ARBA" id="ARBA00022723"/>
    </source>
</evidence>
<evidence type="ECO:0000256" key="3">
    <source>
        <dbReference type="ARBA" id="ARBA00010951"/>
    </source>
</evidence>
<keyword evidence="11 16" id="KW-0119">Carbohydrate metabolism</keyword>
<dbReference type="GO" id="GO:0005737">
    <property type="term" value="C:cytoplasm"/>
    <property type="evidence" value="ECO:0007669"/>
    <property type="project" value="TreeGrafter"/>
</dbReference>
<feature type="binding site" evidence="15">
    <location>
        <position position="307"/>
    </location>
    <ligand>
        <name>Fe cation</name>
        <dbReference type="ChEBI" id="CHEBI:24875"/>
    </ligand>
</feature>
<dbReference type="FunFam" id="3.30.428.10:FF:000002">
    <property type="entry name" value="Galactose-1-phosphate uridylyltransferase"/>
    <property type="match status" value="1"/>
</dbReference>
<comment type="cofactor">
    <cofactor evidence="15">
        <name>Fe cation</name>
        <dbReference type="ChEBI" id="CHEBI:24875"/>
    </cofactor>
    <text evidence="15">Binds 1 Fe cation per subunit.</text>
</comment>
<sequence>MIFCVRGCFNMNFERPHRRLNLLTGEWVLVSPHRAKRPWLGQVEKIPPERLPQYDPDCYLCPGNKRSVGIQNPPYTGTFVFDNDFAALLLPEDRPESHTEGNLFIAEEENGICRVICFSPRHDLTIPEMSQEEVEAVVETWSDQTLDLGARPFIRYVQIFENKGAMMGASNPHPHSQVWATSHIPNQPAVELRQQEIYAQSHHSCLLCDYLKAEQSSGERIVCQNETFTALVPFWAIWPFEILVISNQHTGSLPELNAEQRKGLADILRQVTIRYDNLFEISFPYSMGFHQNPTDGQAYPFHHFHAHYYPPLLRSATVRKFMVGFEMLGMPQRDLTPETAAQRLRDLPALHYKNRASS</sequence>
<keyword evidence="20" id="KW-1185">Reference proteome</keyword>
<evidence type="ECO:0000256" key="1">
    <source>
        <dbReference type="ARBA" id="ARBA00001107"/>
    </source>
</evidence>
<feature type="binding site" evidence="15">
    <location>
        <position position="290"/>
    </location>
    <ligand>
        <name>Fe cation</name>
        <dbReference type="ChEBI" id="CHEBI:24875"/>
    </ligand>
</feature>
<dbReference type="InterPro" id="IPR005850">
    <property type="entry name" value="GalP_Utransf_C"/>
</dbReference>
<feature type="binding site" evidence="14">
    <location>
        <position position="58"/>
    </location>
    <ligand>
        <name>Zn(2+)</name>
        <dbReference type="ChEBI" id="CHEBI:29105"/>
    </ligand>
</feature>
<evidence type="ECO:0000259" key="18">
    <source>
        <dbReference type="Pfam" id="PF02744"/>
    </source>
</evidence>
<evidence type="ECO:0000256" key="16">
    <source>
        <dbReference type="RuleBase" id="RU000506"/>
    </source>
</evidence>
<dbReference type="AlphaFoldDB" id="E8N4K6"/>
<evidence type="ECO:0000256" key="2">
    <source>
        <dbReference type="ARBA" id="ARBA00004947"/>
    </source>
</evidence>
<dbReference type="GO" id="GO:0033499">
    <property type="term" value="P:galactose catabolic process via UDP-galactose, Leloir pathway"/>
    <property type="evidence" value="ECO:0007669"/>
    <property type="project" value="TreeGrafter"/>
</dbReference>
<dbReference type="PROSITE" id="PS00117">
    <property type="entry name" value="GAL_P_UDP_TRANSF_I"/>
    <property type="match status" value="1"/>
</dbReference>
<comment type="cofactor">
    <cofactor evidence="14">
        <name>Zn(2+)</name>
        <dbReference type="ChEBI" id="CHEBI:29105"/>
    </cofactor>
    <text evidence="14">Binds 1 zinc ion per subunit.</text>
</comment>
<reference evidence="19 20" key="1">
    <citation type="submission" date="2010-12" db="EMBL/GenBank/DDBJ databases">
        <title>Whole genome sequence of Anaerolinea thermophila UNI-1.</title>
        <authorList>
            <person name="Narita-Yamada S."/>
            <person name="Kishi E."/>
            <person name="Watanabe Y."/>
            <person name="Takasaki K."/>
            <person name="Ankai A."/>
            <person name="Oguchi A."/>
            <person name="Fukui S."/>
            <person name="Takahashi M."/>
            <person name="Yashiro I."/>
            <person name="Hosoyama A."/>
            <person name="Sekiguchi Y."/>
            <person name="Hanada S."/>
            <person name="Fujita N."/>
        </authorList>
    </citation>
    <scope>NUCLEOTIDE SEQUENCE [LARGE SCALE GENOMIC DNA]</scope>
    <source>
        <strain evidence="20">DSM 14523 / JCM 11388 / NBRC 100420 / UNI-1</strain>
    </source>
</reference>
<dbReference type="PIRSF" id="PIRSF000808">
    <property type="entry name" value="GalT"/>
    <property type="match status" value="1"/>
</dbReference>
<keyword evidence="6 16" id="KW-0808">Transferase</keyword>
<keyword evidence="7 16" id="KW-0548">Nucleotidyltransferase</keyword>
<comment type="pathway">
    <text evidence="2 16">Carbohydrate metabolism; galactose metabolism.</text>
</comment>
<feature type="binding site" evidence="15">
    <location>
        <position position="305"/>
    </location>
    <ligand>
        <name>Fe cation</name>
        <dbReference type="ChEBI" id="CHEBI:24875"/>
    </ligand>
</feature>
<evidence type="ECO:0000313" key="20">
    <source>
        <dbReference type="Proteomes" id="UP000008922"/>
    </source>
</evidence>
<gene>
    <name evidence="19" type="primary">galT</name>
    <name evidence="19" type="ordered locus">ANT_13380</name>
</gene>
<dbReference type="KEGG" id="atm:ANT_13380"/>
<feature type="binding site" evidence="14">
    <location>
        <position position="173"/>
    </location>
    <ligand>
        <name>Zn(2+)</name>
        <dbReference type="ChEBI" id="CHEBI:29105"/>
    </ligand>
</feature>
<evidence type="ECO:0000256" key="14">
    <source>
        <dbReference type="PIRSR" id="PIRSR000808-3"/>
    </source>
</evidence>
<evidence type="ECO:0000256" key="10">
    <source>
        <dbReference type="ARBA" id="ARBA00023144"/>
    </source>
</evidence>
<dbReference type="CDD" id="cd00608">
    <property type="entry name" value="GalT"/>
    <property type="match status" value="1"/>
</dbReference>
<evidence type="ECO:0000256" key="4">
    <source>
        <dbReference type="ARBA" id="ARBA00012384"/>
    </source>
</evidence>
<keyword evidence="9 14" id="KW-0862">Zinc</keyword>
<dbReference type="Pfam" id="PF01087">
    <property type="entry name" value="GalP_UDP_transf"/>
    <property type="match status" value="1"/>
</dbReference>
<evidence type="ECO:0000256" key="11">
    <source>
        <dbReference type="ARBA" id="ARBA00023277"/>
    </source>
</evidence>
<dbReference type="SUPFAM" id="SSF54197">
    <property type="entry name" value="HIT-like"/>
    <property type="match status" value="2"/>
</dbReference>
<feature type="binding site" evidence="14">
    <location>
        <position position="61"/>
    </location>
    <ligand>
        <name>Zn(2+)</name>
        <dbReference type="ChEBI" id="CHEBI:29105"/>
    </ligand>
</feature>
<dbReference type="HOGENOM" id="CLU_029960_0_0_0"/>
<dbReference type="InterPro" id="IPR019779">
    <property type="entry name" value="GalP_UDPtransf1_His-AS"/>
</dbReference>
<evidence type="ECO:0000256" key="12">
    <source>
        <dbReference type="NCBIfam" id="TIGR00209"/>
    </source>
</evidence>
<dbReference type="InterPro" id="IPR036265">
    <property type="entry name" value="HIT-like_sf"/>
</dbReference>
<dbReference type="Proteomes" id="UP000008922">
    <property type="component" value="Chromosome"/>
</dbReference>
<evidence type="ECO:0000256" key="6">
    <source>
        <dbReference type="ARBA" id="ARBA00022679"/>
    </source>
</evidence>
<dbReference type="UniPathway" id="UPA00214"/>
<feature type="domain" description="Galactose-1-phosphate uridyl transferase C-terminal" evidence="18">
    <location>
        <begin position="191"/>
        <end position="355"/>
    </location>
</feature>
<dbReference type="PANTHER" id="PTHR11943:SF1">
    <property type="entry name" value="GALACTOSE-1-PHOSPHATE URIDYLYLTRANSFERASE"/>
    <property type="match status" value="1"/>
</dbReference>
<dbReference type="FunFam" id="3.30.428.10:FF:000001">
    <property type="entry name" value="Galactose-1-phosphate uridylyltransferase"/>
    <property type="match status" value="1"/>
</dbReference>
<feature type="binding site" evidence="15">
    <location>
        <position position="191"/>
    </location>
    <ligand>
        <name>Fe cation</name>
        <dbReference type="ChEBI" id="CHEBI:24875"/>
    </ligand>
</feature>
<dbReference type="eggNOG" id="COG1085">
    <property type="taxonomic scope" value="Bacteria"/>
</dbReference>
<evidence type="ECO:0000256" key="9">
    <source>
        <dbReference type="ARBA" id="ARBA00022833"/>
    </source>
</evidence>
<organism evidence="19 20">
    <name type="scientific">Anaerolinea thermophila (strain DSM 14523 / JCM 11388 / NBRC 100420 / UNI-1)</name>
    <dbReference type="NCBI Taxonomy" id="926569"/>
    <lineage>
        <taxon>Bacteria</taxon>
        <taxon>Bacillati</taxon>
        <taxon>Chloroflexota</taxon>
        <taxon>Anaerolineae</taxon>
        <taxon>Anaerolineales</taxon>
        <taxon>Anaerolineaceae</taxon>
        <taxon>Anaerolinea</taxon>
    </lineage>
</organism>
<evidence type="ECO:0000256" key="7">
    <source>
        <dbReference type="ARBA" id="ARBA00022695"/>
    </source>
</evidence>
<dbReference type="Gene3D" id="3.30.428.10">
    <property type="entry name" value="HIT-like"/>
    <property type="match status" value="2"/>
</dbReference>
<evidence type="ECO:0000256" key="15">
    <source>
        <dbReference type="PIRSR" id="PIRSR000808-4"/>
    </source>
</evidence>
<dbReference type="STRING" id="926569.ANT_13380"/>
<evidence type="ECO:0000259" key="17">
    <source>
        <dbReference type="Pfam" id="PF01087"/>
    </source>
</evidence>
<feature type="binding site" evidence="14">
    <location>
        <position position="122"/>
    </location>
    <ligand>
        <name>Zn(2+)</name>
        <dbReference type="ChEBI" id="CHEBI:29105"/>
    </ligand>
</feature>
<feature type="domain" description="Galactose-1-phosphate uridyl transferase N-terminal" evidence="17">
    <location>
        <begin position="15"/>
        <end position="185"/>
    </location>
</feature>
<keyword evidence="8 14" id="KW-0479">Metal-binding</keyword>
<comment type="catalytic activity">
    <reaction evidence="1 16">
        <text>alpha-D-galactose 1-phosphate + UDP-alpha-D-glucose = alpha-D-glucose 1-phosphate + UDP-alpha-D-galactose</text>
        <dbReference type="Rhea" id="RHEA:13989"/>
        <dbReference type="ChEBI" id="CHEBI:58336"/>
        <dbReference type="ChEBI" id="CHEBI:58601"/>
        <dbReference type="ChEBI" id="CHEBI:58885"/>
        <dbReference type="ChEBI" id="CHEBI:66914"/>
        <dbReference type="EC" id="2.7.7.12"/>
    </reaction>
</comment>
<dbReference type="NCBIfam" id="TIGR00209">
    <property type="entry name" value="galT_1"/>
    <property type="match status" value="1"/>
</dbReference>
<dbReference type="Pfam" id="PF02744">
    <property type="entry name" value="GalP_UDP_tr_C"/>
    <property type="match status" value="1"/>
</dbReference>
<dbReference type="GO" id="GO:0008108">
    <property type="term" value="F:UDP-glucose:hexose-1-phosphate uridylyltransferase activity"/>
    <property type="evidence" value="ECO:0007669"/>
    <property type="project" value="UniProtKB-UniRule"/>
</dbReference>
<dbReference type="PANTHER" id="PTHR11943">
    <property type="entry name" value="GALACTOSE-1-PHOSPHATE URIDYLYLTRANSFERASE"/>
    <property type="match status" value="1"/>
</dbReference>
<keyword evidence="15" id="KW-0408">Iron</keyword>